<dbReference type="SUPFAM" id="SSF50494">
    <property type="entry name" value="Trypsin-like serine proteases"/>
    <property type="match status" value="1"/>
</dbReference>
<gene>
    <name evidence="8" type="primary">101893094</name>
</gene>
<dbReference type="PANTHER" id="PTHR24276">
    <property type="entry name" value="POLYSERASE-RELATED"/>
    <property type="match status" value="1"/>
</dbReference>
<dbReference type="eggNOG" id="KOG3627">
    <property type="taxonomic scope" value="Eukaryota"/>
</dbReference>
<dbReference type="PRINTS" id="PR00722">
    <property type="entry name" value="CHYMOTRYPSIN"/>
</dbReference>
<dbReference type="InterPro" id="IPR043504">
    <property type="entry name" value="Peptidase_S1_PA_chymotrypsin"/>
</dbReference>
<reference evidence="8" key="1">
    <citation type="submission" date="2020-05" db="UniProtKB">
        <authorList>
            <consortium name="EnsemblMetazoa"/>
        </authorList>
    </citation>
    <scope>IDENTIFICATION</scope>
    <source>
        <strain evidence="8">Aabys</strain>
    </source>
</reference>
<dbReference type="VEuPathDB" id="VectorBase:MDOA010118"/>
<dbReference type="FunFam" id="2.40.10.10:FF:000034">
    <property type="entry name" value="Eupolytin"/>
    <property type="match status" value="1"/>
</dbReference>
<name>A0A1I8MZZ5_MUSDO</name>
<dbReference type="PROSITE" id="PS00134">
    <property type="entry name" value="TRYPSIN_HIS"/>
    <property type="match status" value="1"/>
</dbReference>
<dbReference type="KEGG" id="mde:101893094"/>
<evidence type="ECO:0000256" key="6">
    <source>
        <dbReference type="SAM" id="SignalP"/>
    </source>
</evidence>
<dbReference type="PROSITE" id="PS50240">
    <property type="entry name" value="TRYPSIN_DOM"/>
    <property type="match status" value="1"/>
</dbReference>
<dbReference type="CDD" id="cd00190">
    <property type="entry name" value="Tryp_SPc"/>
    <property type="match status" value="1"/>
</dbReference>
<dbReference type="InterPro" id="IPR001254">
    <property type="entry name" value="Trypsin_dom"/>
</dbReference>
<keyword evidence="4" id="KW-0720">Serine protease</keyword>
<dbReference type="SMART" id="SM00020">
    <property type="entry name" value="Tryp_SPc"/>
    <property type="match status" value="1"/>
</dbReference>
<dbReference type="OrthoDB" id="10059102at2759"/>
<keyword evidence="3" id="KW-0378">Hydrolase</keyword>
<dbReference type="KEGG" id="mde:101893780"/>
<dbReference type="STRING" id="7370.A0A1I8MZZ5"/>
<dbReference type="EnsemblMetazoa" id="MDOA007836-RB">
    <property type="protein sequence ID" value="MDOA007836-PB"/>
    <property type="gene ID" value="MDOA007836"/>
</dbReference>
<evidence type="ECO:0000313" key="8">
    <source>
        <dbReference type="EnsemblMetazoa" id="MDOA007836-PB"/>
    </source>
</evidence>
<dbReference type="InterPro" id="IPR018114">
    <property type="entry name" value="TRYPSIN_HIS"/>
</dbReference>
<dbReference type="GO" id="GO:0006508">
    <property type="term" value="P:proteolysis"/>
    <property type="evidence" value="ECO:0007669"/>
    <property type="project" value="UniProtKB-KW"/>
</dbReference>
<dbReference type="InterPro" id="IPR050430">
    <property type="entry name" value="Peptidase_S1"/>
</dbReference>
<dbReference type="EnsemblMetazoa" id="MDOA010118-RB">
    <property type="protein sequence ID" value="MDOA010118-PB"/>
    <property type="gene ID" value="MDOA010118"/>
</dbReference>
<evidence type="ECO:0000256" key="4">
    <source>
        <dbReference type="ARBA" id="ARBA00022825"/>
    </source>
</evidence>
<evidence type="ECO:0000256" key="2">
    <source>
        <dbReference type="ARBA" id="ARBA00022670"/>
    </source>
</evidence>
<dbReference type="InterPro" id="IPR001314">
    <property type="entry name" value="Peptidase_S1A"/>
</dbReference>
<keyword evidence="6" id="KW-0732">Signal</keyword>
<dbReference type="VEuPathDB" id="VectorBase:MDOMA2_011060"/>
<dbReference type="PANTHER" id="PTHR24276:SF91">
    <property type="entry name" value="AT26814P-RELATED"/>
    <property type="match status" value="1"/>
</dbReference>
<evidence type="ECO:0000256" key="5">
    <source>
        <dbReference type="ARBA" id="ARBA00023157"/>
    </source>
</evidence>
<protein>
    <recommendedName>
        <fullName evidence="7">Peptidase S1 domain-containing protein</fullName>
    </recommendedName>
</protein>
<evidence type="ECO:0000259" key="7">
    <source>
        <dbReference type="PROSITE" id="PS50240"/>
    </source>
</evidence>
<proteinExistence type="inferred from homology"/>
<keyword evidence="2" id="KW-0645">Protease</keyword>
<dbReference type="VEuPathDB" id="VectorBase:MDOA007836"/>
<accession>A0A1I8MZZ5</accession>
<dbReference type="Gene3D" id="2.40.10.10">
    <property type="entry name" value="Trypsin-like serine proteases"/>
    <property type="match status" value="1"/>
</dbReference>
<dbReference type="InterPro" id="IPR009003">
    <property type="entry name" value="Peptidase_S1_PA"/>
</dbReference>
<dbReference type="AlphaFoldDB" id="A0A1I8MZZ5"/>
<keyword evidence="5" id="KW-1015">Disulfide bond</keyword>
<evidence type="ECO:0000256" key="3">
    <source>
        <dbReference type="ARBA" id="ARBA00022801"/>
    </source>
</evidence>
<feature type="chain" id="PRO_5014271623" description="Peptidase S1 domain-containing protein" evidence="6">
    <location>
        <begin position="21"/>
        <end position="247"/>
    </location>
</feature>
<dbReference type="RefSeq" id="XP_011294135.2">
    <property type="nucleotide sequence ID" value="XM_011295833.3"/>
</dbReference>
<dbReference type="RefSeq" id="XP_011295411.2">
    <property type="nucleotide sequence ID" value="XM_011297109.3"/>
</dbReference>
<comment type="similarity">
    <text evidence="1">Belongs to the peptidase S1 family.</text>
</comment>
<sequence>MLAQEICSILLLSIVATISAQSRILGGEEINVDKAPYVVQLHHKRDGFFCGGALVAPRYVVTAAHCLEGYQLTDIRVVAGATSLGEEGVQSRVEDGFMPAEYDVDTVDMDVAVLKLAEELRGGVVKTIGLCSELLEPGNLLQISGWGRVTENGDLSKNLRTVRVPLLPREECVLRYKRLGENLTKSMMCAFTENKDACTSDSGGPAVFGGELCGIVSWSFGCGHRQAPGIYTDINEVKWFIEQVMES</sequence>
<organism evidence="8">
    <name type="scientific">Musca domestica</name>
    <name type="common">House fly</name>
    <dbReference type="NCBI Taxonomy" id="7370"/>
    <lineage>
        <taxon>Eukaryota</taxon>
        <taxon>Metazoa</taxon>
        <taxon>Ecdysozoa</taxon>
        <taxon>Arthropoda</taxon>
        <taxon>Hexapoda</taxon>
        <taxon>Insecta</taxon>
        <taxon>Pterygota</taxon>
        <taxon>Neoptera</taxon>
        <taxon>Endopterygota</taxon>
        <taxon>Diptera</taxon>
        <taxon>Brachycera</taxon>
        <taxon>Muscomorpha</taxon>
        <taxon>Muscoidea</taxon>
        <taxon>Muscidae</taxon>
        <taxon>Musca</taxon>
    </lineage>
</organism>
<dbReference type="Pfam" id="PF00089">
    <property type="entry name" value="Trypsin"/>
    <property type="match status" value="1"/>
</dbReference>
<dbReference type="GO" id="GO:0004252">
    <property type="term" value="F:serine-type endopeptidase activity"/>
    <property type="evidence" value="ECO:0007669"/>
    <property type="project" value="InterPro"/>
</dbReference>
<feature type="domain" description="Peptidase S1" evidence="7">
    <location>
        <begin position="24"/>
        <end position="247"/>
    </location>
</feature>
<feature type="signal peptide" evidence="6">
    <location>
        <begin position="1"/>
        <end position="20"/>
    </location>
</feature>
<evidence type="ECO:0000256" key="1">
    <source>
        <dbReference type="ARBA" id="ARBA00007664"/>
    </source>
</evidence>